<reference evidence="1" key="1">
    <citation type="submission" date="2021-08" db="EMBL/GenBank/DDBJ databases">
        <title>The first chromosome-level gecko genome reveals the dynamic sex chromosomes of Neotropical dwarf geckos (Sphaerodactylidae: Sphaerodactylus).</title>
        <authorList>
            <person name="Pinto B.J."/>
            <person name="Keating S.E."/>
            <person name="Gamble T."/>
        </authorList>
    </citation>
    <scope>NUCLEOTIDE SEQUENCE</scope>
    <source>
        <strain evidence="1">TG3544</strain>
    </source>
</reference>
<name>A0ACB8EBI6_9SAUR</name>
<accession>A0ACB8EBI6</accession>
<comment type="caution">
    <text evidence="1">The sequence shown here is derived from an EMBL/GenBank/DDBJ whole genome shotgun (WGS) entry which is preliminary data.</text>
</comment>
<evidence type="ECO:0000313" key="2">
    <source>
        <dbReference type="Proteomes" id="UP000827872"/>
    </source>
</evidence>
<protein>
    <submittedName>
        <fullName evidence="1">Uncharacterized protein</fullName>
    </submittedName>
</protein>
<sequence>MRAVGSAARIHPGFWGASFKGFTLSSRGAKAAAAEEKQECQTRTGVDARLGEGSHGELGAETPLTQWSFTLILEKQHLYLSCGDGNRRLWDWTTSILKAGGEKLACAKIPDHLRTGEKLTCAKIPDQDR</sequence>
<proteinExistence type="predicted"/>
<dbReference type="EMBL" id="CM037627">
    <property type="protein sequence ID" value="KAH7989733.1"/>
    <property type="molecule type" value="Genomic_DNA"/>
</dbReference>
<gene>
    <name evidence="1" type="ORF">K3G42_014090</name>
</gene>
<keyword evidence="2" id="KW-1185">Reference proteome</keyword>
<dbReference type="Proteomes" id="UP000827872">
    <property type="component" value="Linkage Group LG14"/>
</dbReference>
<organism evidence="1 2">
    <name type="scientific">Sphaerodactylus townsendi</name>
    <dbReference type="NCBI Taxonomy" id="933632"/>
    <lineage>
        <taxon>Eukaryota</taxon>
        <taxon>Metazoa</taxon>
        <taxon>Chordata</taxon>
        <taxon>Craniata</taxon>
        <taxon>Vertebrata</taxon>
        <taxon>Euteleostomi</taxon>
        <taxon>Lepidosauria</taxon>
        <taxon>Squamata</taxon>
        <taxon>Bifurcata</taxon>
        <taxon>Gekkota</taxon>
        <taxon>Sphaerodactylidae</taxon>
        <taxon>Sphaerodactylus</taxon>
    </lineage>
</organism>
<evidence type="ECO:0000313" key="1">
    <source>
        <dbReference type="EMBL" id="KAH7989733.1"/>
    </source>
</evidence>